<dbReference type="InterPro" id="IPR029032">
    <property type="entry name" value="AhpD-like"/>
</dbReference>
<evidence type="ECO:0000313" key="3">
    <source>
        <dbReference type="Proteomes" id="UP000638462"/>
    </source>
</evidence>
<dbReference type="Gene3D" id="1.20.1290.10">
    <property type="entry name" value="AhpD-like"/>
    <property type="match status" value="1"/>
</dbReference>
<proteinExistence type="predicted"/>
<name>A0ABQ1TY68_9GAMM</name>
<protein>
    <recommendedName>
        <fullName evidence="1">Carboxymuconolactone decarboxylase-like domain-containing protein</fullName>
    </recommendedName>
</protein>
<dbReference type="InterPro" id="IPR052512">
    <property type="entry name" value="4CMD/NDH-1_regulator"/>
</dbReference>
<dbReference type="PANTHER" id="PTHR33570">
    <property type="entry name" value="4-CARBOXYMUCONOLACTONE DECARBOXYLASE FAMILY PROTEIN"/>
    <property type="match status" value="1"/>
</dbReference>
<dbReference type="SUPFAM" id="SSF69118">
    <property type="entry name" value="AhpD-like"/>
    <property type="match status" value="1"/>
</dbReference>
<evidence type="ECO:0000313" key="2">
    <source>
        <dbReference type="EMBL" id="GGF04926.1"/>
    </source>
</evidence>
<gene>
    <name evidence="2" type="ORF">GCM10008027_32380</name>
</gene>
<dbReference type="Proteomes" id="UP000638462">
    <property type="component" value="Unassembled WGS sequence"/>
</dbReference>
<dbReference type="EMBL" id="BMIT01000014">
    <property type="protein sequence ID" value="GGF04926.1"/>
    <property type="molecule type" value="Genomic_DNA"/>
</dbReference>
<dbReference type="Pfam" id="PF02627">
    <property type="entry name" value="CMD"/>
    <property type="match status" value="1"/>
</dbReference>
<dbReference type="PANTHER" id="PTHR33570:SF10">
    <property type="entry name" value="GAMMA-CARBOXYMUCONOLACTONE DECARBOXYLASE"/>
    <property type="match status" value="1"/>
</dbReference>
<evidence type="ECO:0000259" key="1">
    <source>
        <dbReference type="Pfam" id="PF02627"/>
    </source>
</evidence>
<reference evidence="3" key="1">
    <citation type="journal article" date="2019" name="Int. J. Syst. Evol. Microbiol.">
        <title>The Global Catalogue of Microorganisms (GCM) 10K type strain sequencing project: providing services to taxonomists for standard genome sequencing and annotation.</title>
        <authorList>
            <consortium name="The Broad Institute Genomics Platform"/>
            <consortium name="The Broad Institute Genome Sequencing Center for Infectious Disease"/>
            <person name="Wu L."/>
            <person name="Ma J."/>
        </authorList>
    </citation>
    <scope>NUCLEOTIDE SEQUENCE [LARGE SCALE GENOMIC DNA]</scope>
    <source>
        <strain evidence="3">CGMCC 1.15394</strain>
    </source>
</reference>
<dbReference type="InterPro" id="IPR003779">
    <property type="entry name" value="CMD-like"/>
</dbReference>
<feature type="domain" description="Carboxymuconolactone decarboxylase-like" evidence="1">
    <location>
        <begin position="84"/>
        <end position="168"/>
    </location>
</feature>
<comment type="caution">
    <text evidence="2">The sequence shown here is derived from an EMBL/GenBank/DDBJ whole genome shotgun (WGS) entry which is preliminary data.</text>
</comment>
<sequence>MQTHSSKLNESRRHFVKNSTIILAVSFGYFSLKGCSEITKSTFKEEIEMSNDLNDRYFRGLEKLKEIDGDAGERVINSLQKIAPDLGRYTIEFPFGDIYSREGLDLKSREIATVAALSAMGNAAPQLKVHINAALNVGCTPGEIVEVIIQMSVYAGFPAALNAAFVAESVFSEHGII</sequence>
<keyword evidence="3" id="KW-1185">Reference proteome</keyword>
<accession>A0ABQ1TY68</accession>
<organism evidence="2 3">
    <name type="scientific">Pseudoalteromonas gelatinilytica</name>
    <dbReference type="NCBI Taxonomy" id="1703256"/>
    <lineage>
        <taxon>Bacteria</taxon>
        <taxon>Pseudomonadati</taxon>
        <taxon>Pseudomonadota</taxon>
        <taxon>Gammaproteobacteria</taxon>
        <taxon>Alteromonadales</taxon>
        <taxon>Pseudoalteromonadaceae</taxon>
        <taxon>Pseudoalteromonas</taxon>
    </lineage>
</organism>